<comment type="caution">
    <text evidence="3">The sequence shown here is derived from an EMBL/GenBank/DDBJ whole genome shotgun (WGS) entry which is preliminary data.</text>
</comment>
<dbReference type="RefSeq" id="WP_357780529.1">
    <property type="nucleotide sequence ID" value="NZ_JBFAKC010000002.1"/>
</dbReference>
<keyword evidence="1" id="KW-0812">Transmembrane</keyword>
<keyword evidence="1" id="KW-1133">Transmembrane helix</keyword>
<dbReference type="Pfam" id="PF25547">
    <property type="entry name" value="WXG100_2"/>
    <property type="match status" value="1"/>
</dbReference>
<protein>
    <recommendedName>
        <fullName evidence="2">Outer membrane channel protein CpnT-like N-terminal domain-containing protein</fullName>
    </recommendedName>
</protein>
<evidence type="ECO:0000313" key="4">
    <source>
        <dbReference type="Proteomes" id="UP001551695"/>
    </source>
</evidence>
<sequence>MGLEIPDELKPVAALVVYKWPETDETGLRGAADTWDQMADLLDQVNDLGGDVVKVVLANTQGDTHDAIENFWSKAGGDSGMLGELSEFCRELAFVLRVMAALVLAVKLFIIAMLVYLAVQLAAAAAAAVPSLGTSTAVGAAAQVSTRVAVTTALRQLIQDITTKTIVLGAVKGLGVSSAIEVGFQSLEIKLGVREGYDWTQVGSVAAHGAIKGAVADPVKQILKNAGVQLPGDSMIGGGQVGPSALISKMIGKKVADAAWGEEPGIAGRTTEVATTVIRQEIVDALAESSTLNQGSSLDLPQQN</sequence>
<evidence type="ECO:0000313" key="3">
    <source>
        <dbReference type="EMBL" id="MEV0707004.1"/>
    </source>
</evidence>
<keyword evidence="4" id="KW-1185">Reference proteome</keyword>
<evidence type="ECO:0000259" key="2">
    <source>
        <dbReference type="Pfam" id="PF25547"/>
    </source>
</evidence>
<dbReference type="InterPro" id="IPR057746">
    <property type="entry name" value="CpnT-like_N"/>
</dbReference>
<organism evidence="3 4">
    <name type="scientific">Nocardia aurea</name>
    <dbReference type="NCBI Taxonomy" id="2144174"/>
    <lineage>
        <taxon>Bacteria</taxon>
        <taxon>Bacillati</taxon>
        <taxon>Actinomycetota</taxon>
        <taxon>Actinomycetes</taxon>
        <taxon>Mycobacteriales</taxon>
        <taxon>Nocardiaceae</taxon>
        <taxon>Nocardia</taxon>
    </lineage>
</organism>
<keyword evidence="1" id="KW-0472">Membrane</keyword>
<gene>
    <name evidence="3" type="ORF">AB0I48_05510</name>
</gene>
<dbReference type="EMBL" id="JBFAKC010000002">
    <property type="protein sequence ID" value="MEV0707004.1"/>
    <property type="molecule type" value="Genomic_DNA"/>
</dbReference>
<accession>A0ABV3FNK4</accession>
<dbReference type="Proteomes" id="UP001551695">
    <property type="component" value="Unassembled WGS sequence"/>
</dbReference>
<feature type="transmembrane region" description="Helical" evidence="1">
    <location>
        <begin position="94"/>
        <end position="119"/>
    </location>
</feature>
<proteinExistence type="predicted"/>
<name>A0ABV3FNK4_9NOCA</name>
<feature type="domain" description="Outer membrane channel protein CpnT-like N-terminal" evidence="2">
    <location>
        <begin position="17"/>
        <end position="148"/>
    </location>
</feature>
<evidence type="ECO:0000256" key="1">
    <source>
        <dbReference type="SAM" id="Phobius"/>
    </source>
</evidence>
<reference evidence="3 4" key="1">
    <citation type="submission" date="2024-06" db="EMBL/GenBank/DDBJ databases">
        <title>The Natural Products Discovery Center: Release of the First 8490 Sequenced Strains for Exploring Actinobacteria Biosynthetic Diversity.</title>
        <authorList>
            <person name="Kalkreuter E."/>
            <person name="Kautsar S.A."/>
            <person name="Yang D."/>
            <person name="Bader C.D."/>
            <person name="Teijaro C.N."/>
            <person name="Fluegel L."/>
            <person name="Davis C.M."/>
            <person name="Simpson J.R."/>
            <person name="Lauterbach L."/>
            <person name="Steele A.D."/>
            <person name="Gui C."/>
            <person name="Meng S."/>
            <person name="Li G."/>
            <person name="Viehrig K."/>
            <person name="Ye F."/>
            <person name="Su P."/>
            <person name="Kiefer A.F."/>
            <person name="Nichols A."/>
            <person name="Cepeda A.J."/>
            <person name="Yan W."/>
            <person name="Fan B."/>
            <person name="Jiang Y."/>
            <person name="Adhikari A."/>
            <person name="Zheng C.-J."/>
            <person name="Schuster L."/>
            <person name="Cowan T.M."/>
            <person name="Smanski M.J."/>
            <person name="Chevrette M.G."/>
            <person name="De Carvalho L.P.S."/>
            <person name="Shen B."/>
        </authorList>
    </citation>
    <scope>NUCLEOTIDE SEQUENCE [LARGE SCALE GENOMIC DNA]</scope>
    <source>
        <strain evidence="3 4">NPDC050403</strain>
    </source>
</reference>